<protein>
    <submittedName>
        <fullName evidence="1">Uncharacterized protein</fullName>
    </submittedName>
</protein>
<evidence type="ECO:0000313" key="1">
    <source>
        <dbReference type="EMBL" id="MBP2027028.1"/>
    </source>
</evidence>
<gene>
    <name evidence="1" type="ORF">J2Z35_000820</name>
</gene>
<dbReference type="RefSeq" id="WP_209659666.1">
    <property type="nucleotide sequence ID" value="NZ_JAGGLI010000006.1"/>
</dbReference>
<keyword evidence="2" id="KW-1185">Reference proteome</keyword>
<evidence type="ECO:0000313" key="2">
    <source>
        <dbReference type="Proteomes" id="UP001314903"/>
    </source>
</evidence>
<comment type="caution">
    <text evidence="1">The sequence shown here is derived from an EMBL/GenBank/DDBJ whole genome shotgun (WGS) entry which is preliminary data.</text>
</comment>
<dbReference type="Proteomes" id="UP001314903">
    <property type="component" value="Unassembled WGS sequence"/>
</dbReference>
<accession>A0ABS4KGW7</accession>
<proteinExistence type="predicted"/>
<dbReference type="EMBL" id="JAGGLI010000006">
    <property type="protein sequence ID" value="MBP2027028.1"/>
    <property type="molecule type" value="Genomic_DNA"/>
</dbReference>
<name>A0ABS4KGW7_9FIRM</name>
<sequence length="274" mass="32132">MQGKSQSARKVLTYLLSLEEGKNEFFLAMAKALIPDYEAMEIVVDKKRLQDELLLLQFYRDEKTYRSLVEMISLIGLLNRDQNVAMREIISGYEVIFKKQPSSKEVVLLLIIYALISNSNLKEALIGYNREIDDKANIIEFQRAKVSQIISLESEDFRKSAFSEFYKSKELIDSEILKLKNIEEIYLNEEIIELSDSKKIIMDFLMKIRNFKVNRHFYSDSVDPYALINLEEGMELKFPILGYIKIKSKTLEQDVLLIELEGKSRNYSFRFKKK</sequence>
<organism evidence="1 2">
    <name type="scientific">Acetoanaerobium pronyense</name>
    <dbReference type="NCBI Taxonomy" id="1482736"/>
    <lineage>
        <taxon>Bacteria</taxon>
        <taxon>Bacillati</taxon>
        <taxon>Bacillota</taxon>
        <taxon>Clostridia</taxon>
        <taxon>Peptostreptococcales</taxon>
        <taxon>Filifactoraceae</taxon>
        <taxon>Acetoanaerobium</taxon>
    </lineage>
</organism>
<reference evidence="1 2" key="1">
    <citation type="submission" date="2021-03" db="EMBL/GenBank/DDBJ databases">
        <title>Genomic Encyclopedia of Type Strains, Phase IV (KMG-IV): sequencing the most valuable type-strain genomes for metagenomic binning, comparative biology and taxonomic classification.</title>
        <authorList>
            <person name="Goeker M."/>
        </authorList>
    </citation>
    <scope>NUCLEOTIDE SEQUENCE [LARGE SCALE GENOMIC DNA]</scope>
    <source>
        <strain evidence="1 2">DSM 27512</strain>
    </source>
</reference>